<dbReference type="InterPro" id="IPR036786">
    <property type="entry name" value="Ribosome_mat_SBDS_N_sf"/>
</dbReference>
<feature type="domain" description="Ribosome maturation protein SDO1/SBDS C-terminal" evidence="12">
    <location>
        <begin position="173"/>
        <end position="240"/>
    </location>
</feature>
<evidence type="ECO:0000256" key="8">
    <source>
        <dbReference type="ARBA" id="ARBA00025433"/>
    </source>
</evidence>
<evidence type="ECO:0000256" key="2">
    <source>
        <dbReference type="ARBA" id="ARBA00004496"/>
    </source>
</evidence>
<evidence type="ECO:0000313" key="13">
    <source>
        <dbReference type="EnsemblMetazoa" id="XP_022656167"/>
    </source>
</evidence>
<dbReference type="PANTHER" id="PTHR10927:SF1">
    <property type="entry name" value="RIBOSOME MATURATION PROTEIN SBDS"/>
    <property type="match status" value="1"/>
</dbReference>
<dbReference type="Pfam" id="PF01172">
    <property type="entry name" value="SBDS_N"/>
    <property type="match status" value="1"/>
</dbReference>
<dbReference type="InterPro" id="IPR037188">
    <property type="entry name" value="Sdo1/SBDS_central_sf"/>
</dbReference>
<evidence type="ECO:0000313" key="14">
    <source>
        <dbReference type="Proteomes" id="UP000594260"/>
    </source>
</evidence>
<comment type="similarity">
    <text evidence="3">Belongs to the SDO1/SBDS family.</text>
</comment>
<dbReference type="Gene3D" id="3.30.1250.10">
    <property type="entry name" value="Ribosome maturation protein SBDS, N-terminal domain"/>
    <property type="match status" value="1"/>
</dbReference>
<dbReference type="InterPro" id="IPR019783">
    <property type="entry name" value="SDO1/SBDS_N"/>
</dbReference>
<dbReference type="PANTHER" id="PTHR10927">
    <property type="entry name" value="RIBOSOME MATURATION PROTEIN SBDS"/>
    <property type="match status" value="1"/>
</dbReference>
<dbReference type="Gene3D" id="3.30.70.240">
    <property type="match status" value="1"/>
</dbReference>
<dbReference type="Pfam" id="PF20268">
    <property type="entry name" value="SBDS_C"/>
    <property type="match status" value="1"/>
</dbReference>
<comment type="function">
    <text evidence="8">Required for the assembly of mature ribosomes and ribosome biogenesis. Together with EFL1, triggers the GTP-dependent release of EIF6 from 60S pre-ribosomes in the cytoplasm, thereby activating ribosomes for translation competence by allowing 80S ribosome assembly and facilitating EIF6 recycling to the nucleus, where it is required for 60S rRNA processing and nuclear export. Required for normal levels of protein synthesis. May play a role in cellular stress resistance. May play a role in cellular response to DNA damage. May play a role in cell proliferation.</text>
</comment>
<comment type="subunit">
    <text evidence="9">Associates with the 60S ribosomal subunit.</text>
</comment>
<evidence type="ECO:0000256" key="6">
    <source>
        <dbReference type="ARBA" id="ARBA00022517"/>
    </source>
</evidence>
<dbReference type="Gene3D" id="1.10.10.900">
    <property type="entry name" value="SBDS protein C-terminal domain, subdomain 1"/>
    <property type="match status" value="1"/>
</dbReference>
<dbReference type="InterPro" id="IPR018023">
    <property type="entry name" value="Ribosome_mat_SBDS_CS"/>
</dbReference>
<dbReference type="NCBIfam" id="TIGR00291">
    <property type="entry name" value="RNA_SBDS"/>
    <property type="match status" value="1"/>
</dbReference>
<dbReference type="FunFam" id="3.30.1250.10:FF:000001">
    <property type="entry name" value="SBDS, ribosome maturation factor"/>
    <property type="match status" value="1"/>
</dbReference>
<dbReference type="RefSeq" id="XP_022656167.1">
    <property type="nucleotide sequence ID" value="XM_022800432.1"/>
</dbReference>
<feature type="domain" description="Ribosome maturation protein SDO1/SBDS N-terminal" evidence="10">
    <location>
        <begin position="15"/>
        <end position="101"/>
    </location>
</feature>
<dbReference type="Pfam" id="PF09377">
    <property type="entry name" value="SBDS_domain_II"/>
    <property type="match status" value="1"/>
</dbReference>
<evidence type="ECO:0000256" key="5">
    <source>
        <dbReference type="ARBA" id="ARBA00022490"/>
    </source>
</evidence>
<dbReference type="InterPro" id="IPR002140">
    <property type="entry name" value="Sdo1/SBDS"/>
</dbReference>
<dbReference type="Proteomes" id="UP000594260">
    <property type="component" value="Unplaced"/>
</dbReference>
<dbReference type="SUPFAM" id="SSF109728">
    <property type="entry name" value="Hypothetical protein AF0491, middle domain"/>
    <property type="match status" value="1"/>
</dbReference>
<name>A0A7M7JRR1_VARDE</name>
<sequence>MSRIFTPSNQIRLTNVAVVRLKKGGKRFEIACYKNKVVSWRNKVEMNLDEVLQMHVVYVNVSKGEVAKKEDLVKCFGSDDQTRICEQILNKGELQISDKERHAQLDATFKDIANIVANKTVNPNTKRPYPVTIIEKSMKSVHFSVNMNRSPKQQALEVIQKLKEIIPLERSQMKLRVVIPSGKAFRDRLWQLASSTELDEINVAGELEMVFLTDPGNYRALDEIIHKETKGKGTLEVVSLKEVAEGDEMIE</sequence>
<dbReference type="GO" id="GO:0005737">
    <property type="term" value="C:cytoplasm"/>
    <property type="evidence" value="ECO:0007669"/>
    <property type="project" value="UniProtKB-SubCell"/>
</dbReference>
<dbReference type="CTD" id="51119"/>
<accession>A0A7M7JRR1</accession>
<dbReference type="GO" id="GO:0042256">
    <property type="term" value="P:cytosolic ribosome assembly"/>
    <property type="evidence" value="ECO:0007669"/>
    <property type="project" value="InterPro"/>
</dbReference>
<proteinExistence type="inferred from homology"/>
<evidence type="ECO:0000259" key="12">
    <source>
        <dbReference type="Pfam" id="PF20268"/>
    </source>
</evidence>
<keyword evidence="7" id="KW-0539">Nucleus</keyword>
<feature type="domain" description="Ribosome maturation protein SDO1/SBDS central" evidence="11">
    <location>
        <begin position="110"/>
        <end position="170"/>
    </location>
</feature>
<dbReference type="InterPro" id="IPR039100">
    <property type="entry name" value="Sdo1/SBDS-like"/>
</dbReference>
<evidence type="ECO:0000259" key="10">
    <source>
        <dbReference type="Pfam" id="PF01172"/>
    </source>
</evidence>
<evidence type="ECO:0000256" key="3">
    <source>
        <dbReference type="ARBA" id="ARBA00007433"/>
    </source>
</evidence>
<dbReference type="OMA" id="AVNPQMD"/>
<dbReference type="FunCoup" id="A0A7M7JRR1">
    <property type="interactions" value="1530"/>
</dbReference>
<dbReference type="GeneID" id="111248309"/>
<reference evidence="13" key="1">
    <citation type="submission" date="2021-01" db="UniProtKB">
        <authorList>
            <consortium name="EnsemblMetazoa"/>
        </authorList>
    </citation>
    <scope>IDENTIFICATION</scope>
</reference>
<keyword evidence="6" id="KW-0690">Ribosome biogenesis</keyword>
<evidence type="ECO:0000256" key="7">
    <source>
        <dbReference type="ARBA" id="ARBA00023242"/>
    </source>
</evidence>
<evidence type="ECO:0000256" key="4">
    <source>
        <dbReference type="ARBA" id="ARBA00014814"/>
    </source>
</evidence>
<dbReference type="EnsemblMetazoa" id="XM_022800432">
    <property type="protein sequence ID" value="XP_022656167"/>
    <property type="gene ID" value="LOC111248309"/>
</dbReference>
<dbReference type="KEGG" id="vde:111248309"/>
<evidence type="ECO:0000259" key="11">
    <source>
        <dbReference type="Pfam" id="PF09377"/>
    </source>
</evidence>
<dbReference type="FunFam" id="1.10.10.900:FF:000001">
    <property type="entry name" value="SBDS, ribosome maturation factor"/>
    <property type="match status" value="1"/>
</dbReference>
<evidence type="ECO:0000256" key="1">
    <source>
        <dbReference type="ARBA" id="ARBA00004123"/>
    </source>
</evidence>
<dbReference type="AlphaFoldDB" id="A0A7M7JRR1"/>
<dbReference type="InterPro" id="IPR046928">
    <property type="entry name" value="SDO1/SBDS_C"/>
</dbReference>
<protein>
    <recommendedName>
        <fullName evidence="4">Ribosome maturation protein SBDS</fullName>
    </recommendedName>
</protein>
<dbReference type="InParanoid" id="A0A7M7JRR1"/>
<evidence type="ECO:0000256" key="9">
    <source>
        <dbReference type="ARBA" id="ARBA00049708"/>
    </source>
</evidence>
<keyword evidence="14" id="KW-1185">Reference proteome</keyword>
<dbReference type="SUPFAM" id="SSF89895">
    <property type="entry name" value="FYSH domain"/>
    <property type="match status" value="1"/>
</dbReference>
<organism evidence="13 14">
    <name type="scientific">Varroa destructor</name>
    <name type="common">Honeybee mite</name>
    <dbReference type="NCBI Taxonomy" id="109461"/>
    <lineage>
        <taxon>Eukaryota</taxon>
        <taxon>Metazoa</taxon>
        <taxon>Ecdysozoa</taxon>
        <taxon>Arthropoda</taxon>
        <taxon>Chelicerata</taxon>
        <taxon>Arachnida</taxon>
        <taxon>Acari</taxon>
        <taxon>Parasitiformes</taxon>
        <taxon>Mesostigmata</taxon>
        <taxon>Gamasina</taxon>
        <taxon>Dermanyssoidea</taxon>
        <taxon>Varroidae</taxon>
        <taxon>Varroa</taxon>
    </lineage>
</organism>
<dbReference type="InterPro" id="IPR018978">
    <property type="entry name" value="SDO1/SBDS_central"/>
</dbReference>
<keyword evidence="5" id="KW-0963">Cytoplasm</keyword>
<dbReference type="GO" id="GO:0005634">
    <property type="term" value="C:nucleus"/>
    <property type="evidence" value="ECO:0007669"/>
    <property type="project" value="UniProtKB-SubCell"/>
</dbReference>
<dbReference type="OrthoDB" id="10253092at2759"/>
<comment type="subcellular location">
    <subcellularLocation>
        <location evidence="2">Cytoplasm</location>
    </subcellularLocation>
    <subcellularLocation>
        <location evidence="1">Nucleus</location>
    </subcellularLocation>
</comment>
<dbReference type="PROSITE" id="PS01267">
    <property type="entry name" value="UPF0023"/>
    <property type="match status" value="1"/>
</dbReference>